<reference evidence="1" key="1">
    <citation type="journal article" date="2020" name="Nature">
        <title>Giant virus diversity and host interactions through global metagenomics.</title>
        <authorList>
            <person name="Schulz F."/>
            <person name="Roux S."/>
            <person name="Paez-Espino D."/>
            <person name="Jungbluth S."/>
            <person name="Walsh D.A."/>
            <person name="Denef V.J."/>
            <person name="McMahon K.D."/>
            <person name="Konstantinidis K.T."/>
            <person name="Eloe-Fadrosh E.A."/>
            <person name="Kyrpides N.C."/>
            <person name="Woyke T."/>
        </authorList>
    </citation>
    <scope>NUCLEOTIDE SEQUENCE</scope>
    <source>
        <strain evidence="1">GVMAG-S-1063924-116</strain>
    </source>
</reference>
<name>A0A6C0JUE8_9ZZZZ</name>
<proteinExistence type="predicted"/>
<accession>A0A6C0JUE8</accession>
<dbReference type="EMBL" id="MN740698">
    <property type="protein sequence ID" value="QHU08541.1"/>
    <property type="molecule type" value="Genomic_DNA"/>
</dbReference>
<protein>
    <submittedName>
        <fullName evidence="1">Uncharacterized protein</fullName>
    </submittedName>
</protein>
<sequence>MNPTNTTLIVDVNSEYRLNPAIPIGAGNYHASSISPSDIIEGDRRKQVFRTDVDLDDLTSPGEGVKEKYIHMPQGRSYTSRVAVDSKLFTIFPVGLYYAVRLPDSDEDISLSSFIDGWRTAVDRIERLDLAELDSDGVDDVVTQLMKFSTFFFNDLKYLSVKDQSSWDVIRECSLLSLTELSINILESGNELEIGESIRIRKLYLYSFPEDVAEILQELHVNTIEVEIDIGLGVWDLYDICHNCDHLVVARNNYLVSELTGLPMNRRCHALDLQLPTDCKARFITYKVVTAAGARDEDCHCLGYTIEKVL</sequence>
<organism evidence="1">
    <name type="scientific">viral metagenome</name>
    <dbReference type="NCBI Taxonomy" id="1070528"/>
    <lineage>
        <taxon>unclassified sequences</taxon>
        <taxon>metagenomes</taxon>
        <taxon>organismal metagenomes</taxon>
    </lineage>
</organism>
<dbReference type="AlphaFoldDB" id="A0A6C0JUE8"/>
<evidence type="ECO:0000313" key="1">
    <source>
        <dbReference type="EMBL" id="QHU08541.1"/>
    </source>
</evidence>